<name>A0AAE2BYB9_9LAMI</name>
<evidence type="ECO:0000256" key="1">
    <source>
        <dbReference type="ARBA" id="ARBA00022723"/>
    </source>
</evidence>
<sequence length="499" mass="57793">MASSEKRCLYEVLGLNRDCTADEIRSAYKRLALQRHPDKLVQSGVSEAEATAAFQELVNAYEVLSDQRERAWYDSHRNQILFSSSTATGSSSFVPDLFPFFSNSVYSGYSDSGRGFYKVYGDLFEKIYANEVTAFYNYWLGFITVMDFFWADQYDAMAGPNRKSRRVMEDENKKLRKKARREYNETVRGLAEFVKKRDKRVIDMQVKRNEEMERKKEEEKQRKKELERQKAEKARNYEEQEWANVGEVEEDEAEDMLEEKKQEFYCVACSKKFKSDKQWKNHEQSKKHKEKVAELREAFREEDEEYEATEGVNDLPEQFEDAVVIEGDDSDDGKTASSEVDEFAGADNHSRWKGIAAELGSDDDEASMIEAMLSRSKRTNKNQPKAPSNKTQVEMDSDDMEFMEYNDTKSSRRNKGSRRQRDDATERSHKRPQQAVNKKNTAKKENASRLKAASKGRKQKGAVNGSDNNVCEKCGEQFDSRNKLHKHLGDTGHASFRSR</sequence>
<gene>
    <name evidence="8" type="ORF">Sango_0963600</name>
</gene>
<dbReference type="CDD" id="cd06257">
    <property type="entry name" value="DnaJ"/>
    <property type="match status" value="1"/>
</dbReference>
<evidence type="ECO:0000313" key="9">
    <source>
        <dbReference type="Proteomes" id="UP001289374"/>
    </source>
</evidence>
<dbReference type="SUPFAM" id="SSF57667">
    <property type="entry name" value="beta-beta-alpha zinc fingers"/>
    <property type="match status" value="1"/>
</dbReference>
<dbReference type="InterPro" id="IPR036869">
    <property type="entry name" value="J_dom_sf"/>
</dbReference>
<evidence type="ECO:0000256" key="3">
    <source>
        <dbReference type="ARBA" id="ARBA00022833"/>
    </source>
</evidence>
<dbReference type="Proteomes" id="UP001289374">
    <property type="component" value="Unassembled WGS sequence"/>
</dbReference>
<evidence type="ECO:0000256" key="4">
    <source>
        <dbReference type="PROSITE-ProRule" id="PRU00042"/>
    </source>
</evidence>
<feature type="region of interest" description="Disordered" evidence="5">
    <location>
        <begin position="480"/>
        <end position="499"/>
    </location>
</feature>
<feature type="region of interest" description="Disordered" evidence="5">
    <location>
        <begin position="210"/>
        <end position="236"/>
    </location>
</feature>
<dbReference type="AlphaFoldDB" id="A0AAE2BYB9"/>
<dbReference type="Pfam" id="PF21884">
    <property type="entry name" value="ZUO1-like_ZHD"/>
    <property type="match status" value="1"/>
</dbReference>
<keyword evidence="9" id="KW-1185">Reference proteome</keyword>
<protein>
    <submittedName>
        <fullName evidence="8">DNAJ protein JJJ1</fullName>
    </submittedName>
</protein>
<dbReference type="SMART" id="SM00271">
    <property type="entry name" value="DnaJ"/>
    <property type="match status" value="1"/>
</dbReference>
<dbReference type="PANTHER" id="PTHR45495:SF1">
    <property type="entry name" value="DNAJ PROTEIN JJJ1 HOMOLOG"/>
    <property type="match status" value="1"/>
</dbReference>
<feature type="domain" description="C2H2-type" evidence="7">
    <location>
        <begin position="469"/>
        <end position="498"/>
    </location>
</feature>
<dbReference type="SMART" id="SM00451">
    <property type="entry name" value="ZnF_U1"/>
    <property type="match status" value="1"/>
</dbReference>
<dbReference type="InterPro" id="IPR001623">
    <property type="entry name" value="DnaJ_domain"/>
</dbReference>
<dbReference type="Pfam" id="PF12171">
    <property type="entry name" value="zf-C2H2_jaz"/>
    <property type="match status" value="1"/>
</dbReference>
<dbReference type="SMART" id="SM00355">
    <property type="entry name" value="ZnF_C2H2"/>
    <property type="match status" value="2"/>
</dbReference>
<evidence type="ECO:0000256" key="2">
    <source>
        <dbReference type="ARBA" id="ARBA00022771"/>
    </source>
</evidence>
<keyword evidence="1" id="KW-0479">Metal-binding</keyword>
<dbReference type="InterPro" id="IPR013087">
    <property type="entry name" value="Znf_C2H2_type"/>
</dbReference>
<accession>A0AAE2BYB9</accession>
<reference evidence="8" key="2">
    <citation type="journal article" date="2024" name="Plant">
        <title>Genomic evolution and insights into agronomic trait innovations of Sesamum species.</title>
        <authorList>
            <person name="Miao H."/>
            <person name="Wang L."/>
            <person name="Qu L."/>
            <person name="Liu H."/>
            <person name="Sun Y."/>
            <person name="Le M."/>
            <person name="Wang Q."/>
            <person name="Wei S."/>
            <person name="Zheng Y."/>
            <person name="Lin W."/>
            <person name="Duan Y."/>
            <person name="Cao H."/>
            <person name="Xiong S."/>
            <person name="Wang X."/>
            <person name="Wei L."/>
            <person name="Li C."/>
            <person name="Ma Q."/>
            <person name="Ju M."/>
            <person name="Zhao R."/>
            <person name="Li G."/>
            <person name="Mu C."/>
            <person name="Tian Q."/>
            <person name="Mei H."/>
            <person name="Zhang T."/>
            <person name="Gao T."/>
            <person name="Zhang H."/>
        </authorList>
    </citation>
    <scope>NUCLEOTIDE SEQUENCE</scope>
    <source>
        <strain evidence="8">K16</strain>
    </source>
</reference>
<reference evidence="8" key="1">
    <citation type="submission" date="2020-06" db="EMBL/GenBank/DDBJ databases">
        <authorList>
            <person name="Li T."/>
            <person name="Hu X."/>
            <person name="Zhang T."/>
            <person name="Song X."/>
            <person name="Zhang H."/>
            <person name="Dai N."/>
            <person name="Sheng W."/>
            <person name="Hou X."/>
            <person name="Wei L."/>
        </authorList>
    </citation>
    <scope>NUCLEOTIDE SEQUENCE</scope>
    <source>
        <strain evidence="8">K16</strain>
        <tissue evidence="8">Leaf</tissue>
    </source>
</reference>
<dbReference type="InterPro" id="IPR036236">
    <property type="entry name" value="Znf_C2H2_sf"/>
</dbReference>
<comment type="caution">
    <text evidence="8">The sequence shown here is derived from an EMBL/GenBank/DDBJ whole genome shotgun (WGS) entry which is preliminary data.</text>
</comment>
<proteinExistence type="predicted"/>
<evidence type="ECO:0000259" key="6">
    <source>
        <dbReference type="PROSITE" id="PS50076"/>
    </source>
</evidence>
<keyword evidence="3" id="KW-0862">Zinc</keyword>
<evidence type="ECO:0000313" key="8">
    <source>
        <dbReference type="EMBL" id="KAK4402229.1"/>
    </source>
</evidence>
<dbReference type="PROSITE" id="PS00028">
    <property type="entry name" value="ZINC_FINGER_C2H2_1"/>
    <property type="match status" value="2"/>
</dbReference>
<dbReference type="GO" id="GO:0008270">
    <property type="term" value="F:zinc ion binding"/>
    <property type="evidence" value="ECO:0007669"/>
    <property type="project" value="UniProtKB-KW"/>
</dbReference>
<evidence type="ECO:0000259" key="7">
    <source>
        <dbReference type="PROSITE" id="PS50157"/>
    </source>
</evidence>
<dbReference type="InterPro" id="IPR054076">
    <property type="entry name" value="ZUO1-like_ZHD"/>
</dbReference>
<dbReference type="InterPro" id="IPR044648">
    <property type="entry name" value="JJJ1_plant"/>
</dbReference>
<dbReference type="SUPFAM" id="SSF46565">
    <property type="entry name" value="Chaperone J-domain"/>
    <property type="match status" value="1"/>
</dbReference>
<feature type="compositionally biased region" description="Acidic residues" evidence="5">
    <location>
        <begin position="395"/>
        <end position="404"/>
    </location>
</feature>
<feature type="domain" description="J" evidence="6">
    <location>
        <begin position="8"/>
        <end position="77"/>
    </location>
</feature>
<evidence type="ECO:0000256" key="5">
    <source>
        <dbReference type="SAM" id="MobiDB-lite"/>
    </source>
</evidence>
<dbReference type="PROSITE" id="PS00636">
    <property type="entry name" value="DNAJ_1"/>
    <property type="match status" value="1"/>
</dbReference>
<keyword evidence="2 4" id="KW-0863">Zinc-finger</keyword>
<dbReference type="PROSITE" id="PS50157">
    <property type="entry name" value="ZINC_FINGER_C2H2_2"/>
    <property type="match status" value="1"/>
</dbReference>
<dbReference type="PRINTS" id="PR00625">
    <property type="entry name" value="JDOMAIN"/>
</dbReference>
<dbReference type="InterPro" id="IPR022755">
    <property type="entry name" value="Znf_C2H2_jaz"/>
</dbReference>
<dbReference type="EMBL" id="JACGWL010000005">
    <property type="protein sequence ID" value="KAK4402229.1"/>
    <property type="molecule type" value="Genomic_DNA"/>
</dbReference>
<dbReference type="InterPro" id="IPR003604">
    <property type="entry name" value="Matrin/U1-like-C_Znf_C2H2"/>
</dbReference>
<feature type="region of interest" description="Disordered" evidence="5">
    <location>
        <begin position="298"/>
        <end position="473"/>
    </location>
</feature>
<dbReference type="Gene3D" id="1.10.287.110">
    <property type="entry name" value="DnaJ domain"/>
    <property type="match status" value="1"/>
</dbReference>
<feature type="compositionally biased region" description="Basic and acidic residues" evidence="5">
    <location>
        <begin position="480"/>
        <end position="490"/>
    </location>
</feature>
<organism evidence="8 9">
    <name type="scientific">Sesamum angolense</name>
    <dbReference type="NCBI Taxonomy" id="2727404"/>
    <lineage>
        <taxon>Eukaryota</taxon>
        <taxon>Viridiplantae</taxon>
        <taxon>Streptophyta</taxon>
        <taxon>Embryophyta</taxon>
        <taxon>Tracheophyta</taxon>
        <taxon>Spermatophyta</taxon>
        <taxon>Magnoliopsida</taxon>
        <taxon>eudicotyledons</taxon>
        <taxon>Gunneridae</taxon>
        <taxon>Pentapetalae</taxon>
        <taxon>asterids</taxon>
        <taxon>lamiids</taxon>
        <taxon>Lamiales</taxon>
        <taxon>Pedaliaceae</taxon>
        <taxon>Sesamum</taxon>
    </lineage>
</organism>
<dbReference type="GO" id="GO:0003676">
    <property type="term" value="F:nucleic acid binding"/>
    <property type="evidence" value="ECO:0007669"/>
    <property type="project" value="InterPro"/>
</dbReference>
<feature type="compositionally biased region" description="Polar residues" evidence="5">
    <location>
        <begin position="381"/>
        <end position="394"/>
    </location>
</feature>
<dbReference type="Gene3D" id="3.30.160.60">
    <property type="entry name" value="Classic Zinc Finger"/>
    <property type="match status" value="1"/>
</dbReference>
<dbReference type="InterPro" id="IPR018253">
    <property type="entry name" value="DnaJ_domain_CS"/>
</dbReference>
<dbReference type="PANTHER" id="PTHR45495">
    <property type="entry name" value="DNAJ PROTEIN JJJ1 HOMOLOG"/>
    <property type="match status" value="1"/>
</dbReference>
<dbReference type="Pfam" id="PF00226">
    <property type="entry name" value="DnaJ"/>
    <property type="match status" value="1"/>
</dbReference>
<dbReference type="PROSITE" id="PS50076">
    <property type="entry name" value="DNAJ_2"/>
    <property type="match status" value="1"/>
</dbReference>